<evidence type="ECO:0000256" key="3">
    <source>
        <dbReference type="ARBA" id="ARBA00022801"/>
    </source>
</evidence>
<keyword evidence="2 5" id="KW-0227">DNA damage</keyword>
<dbReference type="InterPro" id="IPR003180">
    <property type="entry name" value="MPG"/>
</dbReference>
<comment type="similarity">
    <text evidence="1 5">Belongs to the DNA glycosylase MPG family.</text>
</comment>
<dbReference type="PANTHER" id="PTHR10429:SF0">
    <property type="entry name" value="DNA-3-METHYLADENINE GLYCOSYLASE"/>
    <property type="match status" value="1"/>
</dbReference>
<name>A0A0W0TAI2_9GAMM</name>
<keyword evidence="4 5" id="KW-0234">DNA repair</keyword>
<evidence type="ECO:0000256" key="5">
    <source>
        <dbReference type="HAMAP-Rule" id="MF_00527"/>
    </source>
</evidence>
<dbReference type="PANTHER" id="PTHR10429">
    <property type="entry name" value="DNA-3-METHYLADENINE GLYCOSYLASE"/>
    <property type="match status" value="1"/>
</dbReference>
<sequence length="186" mass="21229">MHKLQREFYNRETSLVAKELLGHCLVHEVQGIKKIGRIVEVEAYLGEQDLASHTARGLTKRTAIMFGPPGYAYVYMIYGRYFCLNVVTESVGVGAAVLIRAIEPIANIHERTQGPGLLCQSMSIDRQLNGQDLLSDKLFINDMEYKKPEYIVETPRIGVSYAKEWADKLLRFYIQDNAFVSRLKQK</sequence>
<dbReference type="CDD" id="cd00540">
    <property type="entry name" value="AAG"/>
    <property type="match status" value="1"/>
</dbReference>
<dbReference type="HAMAP" id="MF_00527">
    <property type="entry name" value="3MGH"/>
    <property type="match status" value="1"/>
</dbReference>
<dbReference type="Proteomes" id="UP000054736">
    <property type="component" value="Unassembled WGS sequence"/>
</dbReference>
<accession>A0A0W0TAI2</accession>
<dbReference type="PATRIC" id="fig|1212489.4.peg.605"/>
<evidence type="ECO:0000256" key="2">
    <source>
        <dbReference type="ARBA" id="ARBA00022763"/>
    </source>
</evidence>
<dbReference type="GO" id="GO:0003905">
    <property type="term" value="F:alkylbase DNA N-glycosylase activity"/>
    <property type="evidence" value="ECO:0007669"/>
    <property type="project" value="InterPro"/>
</dbReference>
<evidence type="ECO:0000256" key="1">
    <source>
        <dbReference type="ARBA" id="ARBA00009232"/>
    </source>
</evidence>
<dbReference type="AlphaFoldDB" id="A0A0W0TAI2"/>
<dbReference type="RefSeq" id="WP_058494940.1">
    <property type="nucleotide sequence ID" value="NZ_CAAAIU010000011.1"/>
</dbReference>
<dbReference type="NCBIfam" id="TIGR00567">
    <property type="entry name" value="3mg"/>
    <property type="match status" value="1"/>
</dbReference>
<keyword evidence="7" id="KW-1185">Reference proteome</keyword>
<dbReference type="Gene3D" id="3.10.300.10">
    <property type="entry name" value="Methylpurine-DNA glycosylase (MPG)"/>
    <property type="match status" value="1"/>
</dbReference>
<dbReference type="InterPro" id="IPR036995">
    <property type="entry name" value="MPG_sf"/>
</dbReference>
<dbReference type="SUPFAM" id="SSF50486">
    <property type="entry name" value="FMT C-terminal domain-like"/>
    <property type="match status" value="1"/>
</dbReference>
<dbReference type="InterPro" id="IPR011034">
    <property type="entry name" value="Formyl_transferase-like_C_sf"/>
</dbReference>
<proteinExistence type="inferred from homology"/>
<dbReference type="EMBL" id="LNXY01000004">
    <property type="protein sequence ID" value="KTC92594.1"/>
    <property type="molecule type" value="Genomic_DNA"/>
</dbReference>
<dbReference type="GO" id="GO:0003677">
    <property type="term" value="F:DNA binding"/>
    <property type="evidence" value="ECO:0007669"/>
    <property type="project" value="InterPro"/>
</dbReference>
<dbReference type="Pfam" id="PF02245">
    <property type="entry name" value="Pur_DNA_glyco"/>
    <property type="match status" value="1"/>
</dbReference>
<reference evidence="6 7" key="1">
    <citation type="submission" date="2015-11" db="EMBL/GenBank/DDBJ databases">
        <title>Genomic analysis of 38 Legionella species identifies large and diverse effector repertoires.</title>
        <authorList>
            <person name="Burstein D."/>
            <person name="Amaro F."/>
            <person name="Zusman T."/>
            <person name="Lifshitz Z."/>
            <person name="Cohen O."/>
            <person name="Gilbert J.A."/>
            <person name="Pupko T."/>
            <person name="Shuman H.A."/>
            <person name="Segal G."/>
        </authorList>
    </citation>
    <scope>NUCLEOTIDE SEQUENCE [LARGE SCALE GENOMIC DNA]</scope>
    <source>
        <strain evidence="6 7">ATCC 700990</strain>
    </source>
</reference>
<dbReference type="STRING" id="1212489.Ldro_0584"/>
<dbReference type="OrthoDB" id="9794313at2"/>
<keyword evidence="3 5" id="KW-0378">Hydrolase</keyword>
<dbReference type="GO" id="GO:0006284">
    <property type="term" value="P:base-excision repair"/>
    <property type="evidence" value="ECO:0007669"/>
    <property type="project" value="InterPro"/>
</dbReference>
<protein>
    <recommendedName>
        <fullName evidence="5">Putative 3-methyladenine DNA glycosylase</fullName>
        <ecNumber evidence="5">3.2.2.-</ecNumber>
    </recommendedName>
</protein>
<evidence type="ECO:0000313" key="6">
    <source>
        <dbReference type="EMBL" id="KTC92594.1"/>
    </source>
</evidence>
<dbReference type="EC" id="3.2.2.-" evidence="5"/>
<dbReference type="FunFam" id="3.10.300.10:FF:000001">
    <property type="entry name" value="Putative 3-methyladenine DNA glycosylase"/>
    <property type="match status" value="1"/>
</dbReference>
<comment type="caution">
    <text evidence="6">The sequence shown here is derived from an EMBL/GenBank/DDBJ whole genome shotgun (WGS) entry which is preliminary data.</text>
</comment>
<gene>
    <name evidence="6" type="ORF">Ldro_0584</name>
</gene>
<evidence type="ECO:0000313" key="7">
    <source>
        <dbReference type="Proteomes" id="UP000054736"/>
    </source>
</evidence>
<evidence type="ECO:0000256" key="4">
    <source>
        <dbReference type="ARBA" id="ARBA00023204"/>
    </source>
</evidence>
<organism evidence="6 7">
    <name type="scientific">Legionella drozanskii LLAP-1</name>
    <dbReference type="NCBI Taxonomy" id="1212489"/>
    <lineage>
        <taxon>Bacteria</taxon>
        <taxon>Pseudomonadati</taxon>
        <taxon>Pseudomonadota</taxon>
        <taxon>Gammaproteobacteria</taxon>
        <taxon>Legionellales</taxon>
        <taxon>Legionellaceae</taxon>
        <taxon>Legionella</taxon>
    </lineage>
</organism>